<dbReference type="GO" id="GO:0046872">
    <property type="term" value="F:metal ion binding"/>
    <property type="evidence" value="ECO:0007669"/>
    <property type="project" value="UniProtKB-KW"/>
</dbReference>
<gene>
    <name evidence="9" type="ORF">B0A55_10284</name>
</gene>
<accession>A0A4U0WML9</accession>
<dbReference type="GO" id="GO:0030600">
    <property type="term" value="F:feruloyl esterase activity"/>
    <property type="evidence" value="ECO:0007669"/>
    <property type="project" value="UniProtKB-ARBA"/>
</dbReference>
<sequence>MRLSTFTAAAAALAATATYGASSACSPDTFTPPSILGVEFIGITANEEHSFTRVSLPPGTLDGATYTVDFCNITATYTHRGWNDTINVNVWLPLKGWNERLWALGGGGYSSSFGSLYLTQAVGKGYVAIATDSGHSASLQTAESLDWALSSPGNLDLELVEDWGYRAFGELATIGKNITEDFYAQLPTYSYFSGCSGGGRQAMMIAQRFPADYDGILAVAPAVNIQKFLPAAYWAQQVMGDHGVYPSPCEVDAFTAEAVSACDGLDGLVDGIVSTPSLCNFTAHSVVGKEFTCNGTTCRLSPAGATVVQAVWTGPSSPSGDISSPGLSLDASLTTTYILTTCLSNGTCSASNSDLVSSWIGTFVAKDPSFTLSGTTDEEFFDYLRISQRDFASSFAAADDDFSAFRKAGGRLLSWQGLADETIPKVNSEYYDKVLHVDPQVQDYYRFFEAPGVGHCEGGAGPLPNGAFDQLIAWVENSTVPEVLHAGSGNSSRPLCPYPSVQTFTGHTLSGGPSFKCMPASIGL</sequence>
<evidence type="ECO:0000256" key="7">
    <source>
        <dbReference type="ARBA" id="ARBA00023157"/>
    </source>
</evidence>
<dbReference type="SUPFAM" id="SSF53474">
    <property type="entry name" value="alpha/beta-Hydrolases"/>
    <property type="match status" value="1"/>
</dbReference>
<feature type="signal peptide" evidence="8">
    <location>
        <begin position="1"/>
        <end position="23"/>
    </location>
</feature>
<proteinExistence type="inferred from homology"/>
<dbReference type="InterPro" id="IPR029058">
    <property type="entry name" value="AB_hydrolase_fold"/>
</dbReference>
<dbReference type="InterPro" id="IPR011118">
    <property type="entry name" value="Tannase/feruloyl_esterase"/>
</dbReference>
<dbReference type="AlphaFoldDB" id="A0A4U0WML9"/>
<feature type="chain" id="PRO_5020899563" description="Carboxylic ester hydrolase" evidence="8">
    <location>
        <begin position="24"/>
        <end position="524"/>
    </location>
</feature>
<evidence type="ECO:0000313" key="9">
    <source>
        <dbReference type="EMBL" id="TKA64077.1"/>
    </source>
</evidence>
<evidence type="ECO:0000256" key="1">
    <source>
        <dbReference type="ARBA" id="ARBA00006249"/>
    </source>
</evidence>
<dbReference type="EMBL" id="NAJQ01000876">
    <property type="protein sequence ID" value="TKA64077.1"/>
    <property type="molecule type" value="Genomic_DNA"/>
</dbReference>
<keyword evidence="4 8" id="KW-0732">Signal</keyword>
<dbReference type="Gene3D" id="3.40.50.1820">
    <property type="entry name" value="alpha/beta hydrolase"/>
    <property type="match status" value="1"/>
</dbReference>
<comment type="similarity">
    <text evidence="1 8">Belongs to the tannase family.</text>
</comment>
<evidence type="ECO:0000256" key="3">
    <source>
        <dbReference type="ARBA" id="ARBA00022723"/>
    </source>
</evidence>
<dbReference type="PANTHER" id="PTHR33938">
    <property type="entry name" value="FERULOYL ESTERASE B-RELATED"/>
    <property type="match status" value="1"/>
</dbReference>
<comment type="caution">
    <text evidence="9">The sequence shown here is derived from an EMBL/GenBank/DDBJ whole genome shotgun (WGS) entry which is preliminary data.</text>
</comment>
<evidence type="ECO:0000256" key="2">
    <source>
        <dbReference type="ARBA" id="ARBA00022487"/>
    </source>
</evidence>
<protein>
    <recommendedName>
        <fullName evidence="8">Carboxylic ester hydrolase</fullName>
        <ecNumber evidence="8">3.1.1.-</ecNumber>
    </recommendedName>
</protein>
<dbReference type="Proteomes" id="UP000309340">
    <property type="component" value="Unassembled WGS sequence"/>
</dbReference>
<keyword evidence="10" id="KW-1185">Reference proteome</keyword>
<keyword evidence="6" id="KW-0106">Calcium</keyword>
<keyword evidence="7" id="KW-1015">Disulfide bond</keyword>
<evidence type="ECO:0000256" key="6">
    <source>
        <dbReference type="ARBA" id="ARBA00022837"/>
    </source>
</evidence>
<keyword evidence="3" id="KW-0479">Metal-binding</keyword>
<dbReference type="Pfam" id="PF07519">
    <property type="entry name" value="Tannase"/>
    <property type="match status" value="1"/>
</dbReference>
<keyword evidence="5 8" id="KW-0378">Hydrolase</keyword>
<dbReference type="OrthoDB" id="3039123at2759"/>
<dbReference type="STRING" id="329884.A0A4U0WML9"/>
<dbReference type="PANTHER" id="PTHR33938:SF8">
    <property type="entry name" value="CARBOXYLIC ESTER HYDROLASE"/>
    <property type="match status" value="1"/>
</dbReference>
<evidence type="ECO:0000256" key="4">
    <source>
        <dbReference type="ARBA" id="ARBA00022729"/>
    </source>
</evidence>
<dbReference type="EC" id="3.1.1.-" evidence="8"/>
<evidence type="ECO:0000256" key="8">
    <source>
        <dbReference type="RuleBase" id="RU361238"/>
    </source>
</evidence>
<name>A0A4U0WML9_9PEZI</name>
<evidence type="ECO:0000313" key="10">
    <source>
        <dbReference type="Proteomes" id="UP000309340"/>
    </source>
</evidence>
<keyword evidence="2" id="KW-0719">Serine esterase</keyword>
<evidence type="ECO:0000256" key="5">
    <source>
        <dbReference type="ARBA" id="ARBA00022801"/>
    </source>
</evidence>
<dbReference type="PROSITE" id="PS51257">
    <property type="entry name" value="PROKAR_LIPOPROTEIN"/>
    <property type="match status" value="1"/>
</dbReference>
<reference evidence="9 10" key="1">
    <citation type="submission" date="2017-03" db="EMBL/GenBank/DDBJ databases">
        <title>Genomes of endolithic fungi from Antarctica.</title>
        <authorList>
            <person name="Coleine C."/>
            <person name="Masonjones S."/>
            <person name="Stajich J.E."/>
        </authorList>
    </citation>
    <scope>NUCLEOTIDE SEQUENCE [LARGE SCALE GENOMIC DNA]</scope>
    <source>
        <strain evidence="9 10">CCFEE 5184</strain>
    </source>
</reference>
<organism evidence="9 10">
    <name type="scientific">Friedmanniomyces simplex</name>
    <dbReference type="NCBI Taxonomy" id="329884"/>
    <lineage>
        <taxon>Eukaryota</taxon>
        <taxon>Fungi</taxon>
        <taxon>Dikarya</taxon>
        <taxon>Ascomycota</taxon>
        <taxon>Pezizomycotina</taxon>
        <taxon>Dothideomycetes</taxon>
        <taxon>Dothideomycetidae</taxon>
        <taxon>Mycosphaerellales</taxon>
        <taxon>Teratosphaeriaceae</taxon>
        <taxon>Friedmanniomyces</taxon>
    </lineage>
</organism>